<dbReference type="Pfam" id="PF10320">
    <property type="entry name" value="7TM_GPCR_Srsx"/>
    <property type="match status" value="1"/>
</dbReference>
<dbReference type="CDD" id="cd00637">
    <property type="entry name" value="7tm_classA_rhodopsin-like"/>
    <property type="match status" value="1"/>
</dbReference>
<protein>
    <recommendedName>
        <fullName evidence="9">G protein-coupled receptor</fullName>
    </recommendedName>
</protein>
<dbReference type="EMBL" id="JBICBT010001390">
    <property type="protein sequence ID" value="KAL3069819.1"/>
    <property type="molecule type" value="Genomic_DNA"/>
</dbReference>
<evidence type="ECO:0000256" key="2">
    <source>
        <dbReference type="ARBA" id="ARBA00022692"/>
    </source>
</evidence>
<name>A0ABD2HR44_9BILA</name>
<keyword evidence="8" id="KW-1185">Reference proteome</keyword>
<evidence type="ECO:0000256" key="4">
    <source>
        <dbReference type="ARBA" id="ARBA00023136"/>
    </source>
</evidence>
<dbReference type="PANTHER" id="PTHR23360:SF5">
    <property type="entry name" value="G-PROTEIN COUPLED RECEPTORS FAMILY 1 PROFILE DOMAIN-CONTAINING PROTEIN"/>
    <property type="match status" value="1"/>
</dbReference>
<dbReference type="SUPFAM" id="SSF81321">
    <property type="entry name" value="Family A G protein-coupled receptor-like"/>
    <property type="match status" value="1"/>
</dbReference>
<reference evidence="7 8" key="1">
    <citation type="submission" date="2024-10" db="EMBL/GenBank/DDBJ databases">
        <authorList>
            <person name="Kim D."/>
        </authorList>
    </citation>
    <scope>NUCLEOTIDE SEQUENCE [LARGE SCALE GENOMIC DNA]</scope>
    <source>
        <strain evidence="7">BH-2024</strain>
    </source>
</reference>
<sequence>MQMLYSFAKNRLDAKESSVTKIEQKFHAHSIKIREHQNEMRRTDPRNMNKKGVKNNENQAFMNIFKVSFDQKIVNINEATENAEIVSNKNFLNEEKYRISNEYYENESKSYEGEVSSSAESLENKIKQLSNKVSNKFRSVFSGENKGKQKKPPHFYLAFKDVHPSWSLIGCALTYGIITTFGVIFNSSVIVATYLTKSFRGTVNFLLALYSFFELVHQLGHFLLVYNAFSGQNFIVIHLEAKILFIPVIGLGGITPAMFFTGIDRLIGIAFSEFHDNLKKRLYLALLAILSVSYGLCFSISVYQNAIMDGDQMTTGAYFDFLRISPIFLTTNLLLTSMTCIIYLLLGIAVHIKASGLPSADSFNRRTFRALFCIISVNIGGYFFSLIFYIFLIPTISSPITAWFCIAITAIPLNIGSASSGPILYFTSTEYRQAFQTVFPFVFKRILNPNRVISLQNMPPFGTTQC</sequence>
<comment type="subcellular location">
    <subcellularLocation>
        <location evidence="1">Membrane</location>
    </subcellularLocation>
</comment>
<keyword evidence="4 6" id="KW-0472">Membrane</keyword>
<feature type="transmembrane region" description="Helical" evidence="6">
    <location>
        <begin position="324"/>
        <end position="350"/>
    </location>
</feature>
<evidence type="ECO:0000256" key="6">
    <source>
        <dbReference type="SAM" id="Phobius"/>
    </source>
</evidence>
<dbReference type="PANTHER" id="PTHR23360">
    <property type="entry name" value="G-PROTEIN COUPLED RECEPTORS FAMILY 1 PROFILE DOMAIN-CONTAINING PROTEIN-RELATED"/>
    <property type="match status" value="1"/>
</dbReference>
<evidence type="ECO:0000313" key="7">
    <source>
        <dbReference type="EMBL" id="KAL3069819.1"/>
    </source>
</evidence>
<evidence type="ECO:0000313" key="8">
    <source>
        <dbReference type="Proteomes" id="UP001620626"/>
    </source>
</evidence>
<organism evidence="7 8">
    <name type="scientific">Heterodera trifolii</name>
    <dbReference type="NCBI Taxonomy" id="157864"/>
    <lineage>
        <taxon>Eukaryota</taxon>
        <taxon>Metazoa</taxon>
        <taxon>Ecdysozoa</taxon>
        <taxon>Nematoda</taxon>
        <taxon>Chromadorea</taxon>
        <taxon>Rhabditida</taxon>
        <taxon>Tylenchina</taxon>
        <taxon>Tylenchomorpha</taxon>
        <taxon>Tylenchoidea</taxon>
        <taxon>Heteroderidae</taxon>
        <taxon>Heteroderinae</taxon>
        <taxon>Heterodera</taxon>
    </lineage>
</organism>
<dbReference type="SMART" id="SM01381">
    <property type="entry name" value="7TM_GPCR_Srsx"/>
    <property type="match status" value="1"/>
</dbReference>
<dbReference type="InterPro" id="IPR019424">
    <property type="entry name" value="7TM_GPCR_Srsx"/>
</dbReference>
<keyword evidence="2 6" id="KW-0812">Transmembrane</keyword>
<feature type="transmembrane region" description="Helical" evidence="6">
    <location>
        <begin position="282"/>
        <end position="304"/>
    </location>
</feature>
<dbReference type="InterPro" id="IPR000276">
    <property type="entry name" value="GPCR_Rhodpsn"/>
</dbReference>
<keyword evidence="5" id="KW-0175">Coiled coil</keyword>
<dbReference type="AlphaFoldDB" id="A0ABD2HR44"/>
<feature type="transmembrane region" description="Helical" evidence="6">
    <location>
        <begin position="400"/>
        <end position="426"/>
    </location>
</feature>
<evidence type="ECO:0000256" key="1">
    <source>
        <dbReference type="ARBA" id="ARBA00004370"/>
    </source>
</evidence>
<feature type="transmembrane region" description="Helical" evidence="6">
    <location>
        <begin position="172"/>
        <end position="195"/>
    </location>
</feature>
<keyword evidence="3 6" id="KW-1133">Transmembrane helix</keyword>
<dbReference type="GO" id="GO:0016020">
    <property type="term" value="C:membrane"/>
    <property type="evidence" value="ECO:0007669"/>
    <property type="project" value="UniProtKB-SubCell"/>
</dbReference>
<accession>A0ABD2HR44</accession>
<feature type="transmembrane region" description="Helical" evidence="6">
    <location>
        <begin position="241"/>
        <end position="261"/>
    </location>
</feature>
<dbReference type="Gene3D" id="1.20.1070.10">
    <property type="entry name" value="Rhodopsin 7-helix transmembrane proteins"/>
    <property type="match status" value="1"/>
</dbReference>
<comment type="caution">
    <text evidence="7">The sequence shown here is derived from an EMBL/GenBank/DDBJ whole genome shotgun (WGS) entry which is preliminary data.</text>
</comment>
<dbReference type="Proteomes" id="UP001620626">
    <property type="component" value="Unassembled WGS sequence"/>
</dbReference>
<feature type="coiled-coil region" evidence="5">
    <location>
        <begin position="112"/>
        <end position="139"/>
    </location>
</feature>
<feature type="transmembrane region" description="Helical" evidence="6">
    <location>
        <begin position="207"/>
        <end position="229"/>
    </location>
</feature>
<dbReference type="InterPro" id="IPR047130">
    <property type="entry name" value="7TM_GPCR_Srsx_nematod"/>
</dbReference>
<evidence type="ECO:0000256" key="5">
    <source>
        <dbReference type="SAM" id="Coils"/>
    </source>
</evidence>
<evidence type="ECO:0000256" key="3">
    <source>
        <dbReference type="ARBA" id="ARBA00022989"/>
    </source>
</evidence>
<evidence type="ECO:0008006" key="9">
    <source>
        <dbReference type="Google" id="ProtNLM"/>
    </source>
</evidence>
<feature type="transmembrane region" description="Helical" evidence="6">
    <location>
        <begin position="371"/>
        <end position="394"/>
    </location>
</feature>
<proteinExistence type="predicted"/>
<gene>
    <name evidence="7" type="ORF">niasHT_033396</name>
</gene>